<dbReference type="Pfam" id="PF01943">
    <property type="entry name" value="Polysacc_synt"/>
    <property type="match status" value="1"/>
</dbReference>
<evidence type="ECO:0000313" key="8">
    <source>
        <dbReference type="Proteomes" id="UP001597229"/>
    </source>
</evidence>
<keyword evidence="8" id="KW-1185">Reference proteome</keyword>
<feature type="transmembrane region" description="Helical" evidence="6">
    <location>
        <begin position="98"/>
        <end position="117"/>
    </location>
</feature>
<proteinExistence type="predicted"/>
<organism evidence="7 8">
    <name type="scientific">Nocardioides ginsengisoli</name>
    <dbReference type="NCBI Taxonomy" id="363868"/>
    <lineage>
        <taxon>Bacteria</taxon>
        <taxon>Bacillati</taxon>
        <taxon>Actinomycetota</taxon>
        <taxon>Actinomycetes</taxon>
        <taxon>Propionibacteriales</taxon>
        <taxon>Nocardioidaceae</taxon>
        <taxon>Nocardioides</taxon>
    </lineage>
</organism>
<keyword evidence="4 6" id="KW-1133">Transmembrane helix</keyword>
<feature type="transmembrane region" description="Helical" evidence="6">
    <location>
        <begin position="291"/>
        <end position="313"/>
    </location>
</feature>
<feature type="transmembrane region" description="Helical" evidence="6">
    <location>
        <begin position="123"/>
        <end position="144"/>
    </location>
</feature>
<feature type="transmembrane region" description="Helical" evidence="6">
    <location>
        <begin position="49"/>
        <end position="69"/>
    </location>
</feature>
<dbReference type="InterPro" id="IPR050833">
    <property type="entry name" value="Poly_Biosynth_Transport"/>
</dbReference>
<evidence type="ECO:0000256" key="6">
    <source>
        <dbReference type="SAM" id="Phobius"/>
    </source>
</evidence>
<protein>
    <submittedName>
        <fullName evidence="7">Lipopolysaccharide biosynthesis protein</fullName>
    </submittedName>
</protein>
<comment type="caution">
    <text evidence="7">The sequence shown here is derived from an EMBL/GenBank/DDBJ whole genome shotgun (WGS) entry which is preliminary data.</text>
</comment>
<dbReference type="EMBL" id="JBHTLX010000016">
    <property type="protein sequence ID" value="MFD1248386.1"/>
    <property type="molecule type" value="Genomic_DNA"/>
</dbReference>
<reference evidence="8" key="1">
    <citation type="journal article" date="2019" name="Int. J. Syst. Evol. Microbiol.">
        <title>The Global Catalogue of Microorganisms (GCM) 10K type strain sequencing project: providing services to taxonomists for standard genome sequencing and annotation.</title>
        <authorList>
            <consortium name="The Broad Institute Genomics Platform"/>
            <consortium name="The Broad Institute Genome Sequencing Center for Infectious Disease"/>
            <person name="Wu L."/>
            <person name="Ma J."/>
        </authorList>
    </citation>
    <scope>NUCLEOTIDE SEQUENCE [LARGE SCALE GENOMIC DNA]</scope>
    <source>
        <strain evidence="8">CCUG 52478</strain>
    </source>
</reference>
<feature type="transmembrane region" description="Helical" evidence="6">
    <location>
        <begin position="257"/>
        <end position="279"/>
    </location>
</feature>
<feature type="transmembrane region" description="Helical" evidence="6">
    <location>
        <begin position="333"/>
        <end position="354"/>
    </location>
</feature>
<feature type="transmembrane region" description="Helical" evidence="6">
    <location>
        <begin position="220"/>
        <end position="237"/>
    </location>
</feature>
<dbReference type="RefSeq" id="WP_367917900.1">
    <property type="nucleotide sequence ID" value="NZ_BAABAC010000006.1"/>
</dbReference>
<evidence type="ECO:0000256" key="4">
    <source>
        <dbReference type="ARBA" id="ARBA00022989"/>
    </source>
</evidence>
<dbReference type="PANTHER" id="PTHR30250:SF11">
    <property type="entry name" value="O-ANTIGEN TRANSPORTER-RELATED"/>
    <property type="match status" value="1"/>
</dbReference>
<dbReference type="Proteomes" id="UP001597229">
    <property type="component" value="Unassembled WGS sequence"/>
</dbReference>
<dbReference type="PANTHER" id="PTHR30250">
    <property type="entry name" value="PST FAMILY PREDICTED COLANIC ACID TRANSPORTER"/>
    <property type="match status" value="1"/>
</dbReference>
<gene>
    <name evidence="7" type="ORF">ACFQ3F_11375</name>
</gene>
<name>A0ABW3VZ90_9ACTN</name>
<keyword evidence="3 6" id="KW-0812">Transmembrane</keyword>
<evidence type="ECO:0000256" key="1">
    <source>
        <dbReference type="ARBA" id="ARBA00004651"/>
    </source>
</evidence>
<feature type="transmembrane region" description="Helical" evidence="6">
    <location>
        <begin position="181"/>
        <end position="200"/>
    </location>
</feature>
<feature type="transmembrane region" description="Helical" evidence="6">
    <location>
        <begin position="361"/>
        <end position="379"/>
    </location>
</feature>
<keyword evidence="5 6" id="KW-0472">Membrane</keyword>
<evidence type="ECO:0000256" key="5">
    <source>
        <dbReference type="ARBA" id="ARBA00023136"/>
    </source>
</evidence>
<evidence type="ECO:0000313" key="7">
    <source>
        <dbReference type="EMBL" id="MFD1248386.1"/>
    </source>
</evidence>
<feature type="transmembrane region" description="Helical" evidence="6">
    <location>
        <begin position="20"/>
        <end position="43"/>
    </location>
</feature>
<dbReference type="InterPro" id="IPR002797">
    <property type="entry name" value="Polysacc_synth"/>
</dbReference>
<comment type="subcellular location">
    <subcellularLocation>
        <location evidence="1">Cell membrane</location>
        <topology evidence="1">Multi-pass membrane protein</topology>
    </subcellularLocation>
</comment>
<evidence type="ECO:0000256" key="3">
    <source>
        <dbReference type="ARBA" id="ARBA00022692"/>
    </source>
</evidence>
<accession>A0ABW3VZ90</accession>
<evidence type="ECO:0000256" key="2">
    <source>
        <dbReference type="ARBA" id="ARBA00022475"/>
    </source>
</evidence>
<keyword evidence="2" id="KW-1003">Cell membrane</keyword>
<feature type="transmembrane region" description="Helical" evidence="6">
    <location>
        <begin position="385"/>
        <end position="403"/>
    </location>
</feature>
<feature type="transmembrane region" description="Helical" evidence="6">
    <location>
        <begin position="156"/>
        <end position="175"/>
    </location>
</feature>
<sequence>MTTTARIAESRLGRLLRSSAGIAIAIAVMNVGTYAFQIISARLLGPPEYGAVAGMMALLMVLSVVQLGLQATCARRISADPEHVAVIEAAVLKTSWRAAGVVGVLAVIASPLAWKLLHLDGPLPAVLLALSVVPTTVMGAQAGVLQGERRWLPLSLVYIAVGAPRVLIGAVFLVASPTETSAMLAVLVSSWVPVAVGAWALGRHERHPSTVSESEIRRDVLHETIGSSLALLAFVALSNLDVVVARSTLGEHHAGLYAGGLIVTKAVLFLPQFAVVILFPSMSTDGESRAAVLKGLGFLTALGSACVLATYLLSDVALIFIGGKEYAGVQDRLWLFAVLGALLSVLQLLVYAGLARRGVATKYLVALGVVALIGLGSLASSVTSLAITVACVDTAVLVVLIALQMLRHRADAESTPAA</sequence>